<organism evidence="1 2">
    <name type="scientific">Hymenobacter busanensis</name>
    <dbReference type="NCBI Taxonomy" id="2607656"/>
    <lineage>
        <taxon>Bacteria</taxon>
        <taxon>Pseudomonadati</taxon>
        <taxon>Bacteroidota</taxon>
        <taxon>Cytophagia</taxon>
        <taxon>Cytophagales</taxon>
        <taxon>Hymenobacteraceae</taxon>
        <taxon>Hymenobacter</taxon>
    </lineage>
</organism>
<name>A0A7L4ZZD0_9BACT</name>
<protein>
    <submittedName>
        <fullName evidence="1">Uncharacterized protein</fullName>
    </submittedName>
</protein>
<reference evidence="1 2" key="1">
    <citation type="submission" date="2019-09" db="EMBL/GenBank/DDBJ databases">
        <title>Genome sequence of Hymenobacter sp. M3.</title>
        <authorList>
            <person name="Srinivasan S."/>
        </authorList>
    </citation>
    <scope>NUCLEOTIDE SEQUENCE [LARGE SCALE GENOMIC DNA]</scope>
    <source>
        <strain evidence="1 2">M3</strain>
    </source>
</reference>
<evidence type="ECO:0000313" key="2">
    <source>
        <dbReference type="Proteomes" id="UP000326380"/>
    </source>
</evidence>
<proteinExistence type="predicted"/>
<comment type="caution">
    <text evidence="1">The sequence shown here is derived from an EMBL/GenBank/DDBJ whole genome shotgun (WGS) entry which is preliminary data.</text>
</comment>
<dbReference type="Proteomes" id="UP000326380">
    <property type="component" value="Unassembled WGS sequence"/>
</dbReference>
<dbReference type="AlphaFoldDB" id="A0A7L4ZZD0"/>
<gene>
    <name evidence="1" type="ORF">F0P96_14515</name>
</gene>
<sequence length="147" mass="16450">MVVSSIDPWLLSFDPQLLLLCQRWHGRYNMQLFRTATQQVIQAARDLGVRRLLFDLDGLPNLSFDDQVWFSAAVMPTLPSLQLSHLAVVFGANVYNQLAAESIVEADARHIQCDMQFFADAQAAHDWLTTPGALRQGPAAQQWLLAG</sequence>
<accession>A0A7L4ZZD0</accession>
<evidence type="ECO:0000313" key="1">
    <source>
        <dbReference type="EMBL" id="KAA9331454.1"/>
    </source>
</evidence>
<dbReference type="RefSeq" id="WP_151079632.1">
    <property type="nucleotide sequence ID" value="NZ_CP047647.1"/>
</dbReference>
<keyword evidence="2" id="KW-1185">Reference proteome</keyword>
<dbReference type="EMBL" id="VTWU01000005">
    <property type="protein sequence ID" value="KAA9331454.1"/>
    <property type="molecule type" value="Genomic_DNA"/>
</dbReference>